<name>A0ABP9G4D0_9MICC</name>
<dbReference type="InterPro" id="IPR003768">
    <property type="entry name" value="ScpA"/>
</dbReference>
<keyword evidence="5" id="KW-1185">Reference proteome</keyword>
<dbReference type="RefSeq" id="WP_345478620.1">
    <property type="nucleotide sequence ID" value="NZ_BAABLW010000007.1"/>
</dbReference>
<evidence type="ECO:0000256" key="3">
    <source>
        <dbReference type="SAM" id="MobiDB-lite"/>
    </source>
</evidence>
<accession>A0ABP9G4D0</accession>
<dbReference type="Pfam" id="PF02616">
    <property type="entry name" value="SMC_ScpA"/>
    <property type="match status" value="1"/>
</dbReference>
<feature type="region of interest" description="Disordered" evidence="3">
    <location>
        <begin position="263"/>
        <end position="287"/>
    </location>
</feature>
<keyword evidence="1" id="KW-0159">Chromosome partition</keyword>
<dbReference type="Gene3D" id="6.10.250.2410">
    <property type="match status" value="1"/>
</dbReference>
<dbReference type="PANTHER" id="PTHR33969:SF2">
    <property type="entry name" value="SEGREGATION AND CONDENSATION PROTEIN A"/>
    <property type="match status" value="1"/>
</dbReference>
<organism evidence="4 5">
    <name type="scientific">Nesterenkonia rhizosphaerae</name>
    <dbReference type="NCBI Taxonomy" id="1348272"/>
    <lineage>
        <taxon>Bacteria</taxon>
        <taxon>Bacillati</taxon>
        <taxon>Actinomycetota</taxon>
        <taxon>Actinomycetes</taxon>
        <taxon>Micrococcales</taxon>
        <taxon>Micrococcaceae</taxon>
        <taxon>Nesterenkonia</taxon>
    </lineage>
</organism>
<evidence type="ECO:0000256" key="2">
    <source>
        <dbReference type="ARBA" id="ARBA00044777"/>
    </source>
</evidence>
<reference evidence="5" key="1">
    <citation type="journal article" date="2019" name="Int. J. Syst. Evol. Microbiol.">
        <title>The Global Catalogue of Microorganisms (GCM) 10K type strain sequencing project: providing services to taxonomists for standard genome sequencing and annotation.</title>
        <authorList>
            <consortium name="The Broad Institute Genomics Platform"/>
            <consortium name="The Broad Institute Genome Sequencing Center for Infectious Disease"/>
            <person name="Wu L."/>
            <person name="Ma J."/>
        </authorList>
    </citation>
    <scope>NUCLEOTIDE SEQUENCE [LARGE SCALE GENOMIC DNA]</scope>
    <source>
        <strain evidence="5">JCM 19129</strain>
    </source>
</reference>
<evidence type="ECO:0000313" key="5">
    <source>
        <dbReference type="Proteomes" id="UP001500368"/>
    </source>
</evidence>
<protein>
    <recommendedName>
        <fullName evidence="2">Segregation and condensation protein A</fullName>
    </recommendedName>
</protein>
<dbReference type="EMBL" id="BAABLW010000007">
    <property type="protein sequence ID" value="GAA4928223.1"/>
    <property type="molecule type" value="Genomic_DNA"/>
</dbReference>
<gene>
    <name evidence="4" type="ORF">GCM10025790_28260</name>
</gene>
<feature type="compositionally biased region" description="Acidic residues" evidence="3">
    <location>
        <begin position="273"/>
        <end position="287"/>
    </location>
</feature>
<evidence type="ECO:0000256" key="1">
    <source>
        <dbReference type="ARBA" id="ARBA00022829"/>
    </source>
</evidence>
<dbReference type="Proteomes" id="UP001500368">
    <property type="component" value="Unassembled WGS sequence"/>
</dbReference>
<sequence>MSLGQPEAEVESHAGFTVSLQGFDGPFDLLLGLIAKRKMDVTKVALAEVTDEFIAYVRTLDAQKALDESSNFVFVAATLLDLKIAQLLPGAQVESEEDIAALEARDLLFARLLQYRAFKQIAEQLNTAVSENAGRFPRRPGVHPDLAGLLPELVWNTTAADIKALAERAFSRKELEPDHVKLEHLHAHAVNVREEMALMTQQLRAGGESTFTELVAEADNRLVVVVRFLGLLELYRDRQVEFDQEIPLGELLVRWSGTDDDAASSASRAAAEWDQDDQEEEPDDSDT</sequence>
<dbReference type="PANTHER" id="PTHR33969">
    <property type="entry name" value="SEGREGATION AND CONDENSATION PROTEIN A"/>
    <property type="match status" value="1"/>
</dbReference>
<proteinExistence type="predicted"/>
<feature type="compositionally biased region" description="Low complexity" evidence="3">
    <location>
        <begin position="263"/>
        <end position="272"/>
    </location>
</feature>
<comment type="caution">
    <text evidence="4">The sequence shown here is derived from an EMBL/GenBank/DDBJ whole genome shotgun (WGS) entry which is preliminary data.</text>
</comment>
<evidence type="ECO:0000313" key="4">
    <source>
        <dbReference type="EMBL" id="GAA4928223.1"/>
    </source>
</evidence>